<accession>X1HFW5</accession>
<dbReference type="AlphaFoldDB" id="X1HFW5"/>
<name>X1HFW5_9ZZZZ</name>
<sequence length="131" mass="15145">NSWANESRLILWQIEDGLDWRSTSAYNLSQHGGIGYVAWANRAVLAELIEAVQYFVYGLNSSFDYGVWSTVHSGLYFQESAVTYKQIVEAWIKDDFEGRAITIATLDRMRQILWDEPFNVKWAARPESQVF</sequence>
<gene>
    <name evidence="1" type="ORF">S03H2_27901</name>
</gene>
<feature type="non-terminal residue" evidence="1">
    <location>
        <position position="1"/>
    </location>
</feature>
<comment type="caution">
    <text evidence="1">The sequence shown here is derived from an EMBL/GenBank/DDBJ whole genome shotgun (WGS) entry which is preliminary data.</text>
</comment>
<reference evidence="1" key="1">
    <citation type="journal article" date="2014" name="Front. Microbiol.">
        <title>High frequency of phylogenetically diverse reductive dehalogenase-homologous genes in deep subseafloor sedimentary metagenomes.</title>
        <authorList>
            <person name="Kawai M."/>
            <person name="Futagami T."/>
            <person name="Toyoda A."/>
            <person name="Takaki Y."/>
            <person name="Nishi S."/>
            <person name="Hori S."/>
            <person name="Arai W."/>
            <person name="Tsubouchi T."/>
            <person name="Morono Y."/>
            <person name="Uchiyama I."/>
            <person name="Ito T."/>
            <person name="Fujiyama A."/>
            <person name="Inagaki F."/>
            <person name="Takami H."/>
        </authorList>
    </citation>
    <scope>NUCLEOTIDE SEQUENCE</scope>
    <source>
        <strain evidence="1">Expedition CK06-06</strain>
    </source>
</reference>
<proteinExistence type="predicted"/>
<dbReference type="EMBL" id="BARU01016799">
    <property type="protein sequence ID" value="GAH52719.1"/>
    <property type="molecule type" value="Genomic_DNA"/>
</dbReference>
<organism evidence="1">
    <name type="scientific">marine sediment metagenome</name>
    <dbReference type="NCBI Taxonomy" id="412755"/>
    <lineage>
        <taxon>unclassified sequences</taxon>
        <taxon>metagenomes</taxon>
        <taxon>ecological metagenomes</taxon>
    </lineage>
</organism>
<protein>
    <submittedName>
        <fullName evidence="1">Uncharacterized protein</fullName>
    </submittedName>
</protein>
<evidence type="ECO:0000313" key="1">
    <source>
        <dbReference type="EMBL" id="GAH52719.1"/>
    </source>
</evidence>